<comment type="caution">
    <text evidence="3">The sequence shown here is derived from an EMBL/GenBank/DDBJ whole genome shotgun (WGS) entry which is preliminary data.</text>
</comment>
<feature type="domain" description="Acyltransferase 3" evidence="2">
    <location>
        <begin position="23"/>
        <end position="273"/>
    </location>
</feature>
<feature type="transmembrane region" description="Helical" evidence="1">
    <location>
        <begin position="113"/>
        <end position="134"/>
    </location>
</feature>
<feature type="transmembrane region" description="Helical" evidence="1">
    <location>
        <begin position="146"/>
        <end position="166"/>
    </location>
</feature>
<feature type="transmembrane region" description="Helical" evidence="1">
    <location>
        <begin position="219"/>
        <end position="239"/>
    </location>
</feature>
<organism evidence="3 4">
    <name type="scientific">Pyrocoelia pectoralis</name>
    <dbReference type="NCBI Taxonomy" id="417401"/>
    <lineage>
        <taxon>Eukaryota</taxon>
        <taxon>Metazoa</taxon>
        <taxon>Ecdysozoa</taxon>
        <taxon>Arthropoda</taxon>
        <taxon>Hexapoda</taxon>
        <taxon>Insecta</taxon>
        <taxon>Pterygota</taxon>
        <taxon>Neoptera</taxon>
        <taxon>Endopterygota</taxon>
        <taxon>Coleoptera</taxon>
        <taxon>Polyphaga</taxon>
        <taxon>Elateriformia</taxon>
        <taxon>Elateroidea</taxon>
        <taxon>Lampyridae</taxon>
        <taxon>Lampyrinae</taxon>
        <taxon>Pyrocoelia</taxon>
    </lineage>
</organism>
<evidence type="ECO:0000313" key="3">
    <source>
        <dbReference type="EMBL" id="KAK5650717.1"/>
    </source>
</evidence>
<dbReference type="Pfam" id="PF01757">
    <property type="entry name" value="Acyl_transf_3"/>
    <property type="match status" value="1"/>
</dbReference>
<dbReference type="AlphaFoldDB" id="A0AAN7ZTZ3"/>
<dbReference type="EMBL" id="JAVRBK010000001">
    <property type="protein sequence ID" value="KAK5650717.1"/>
    <property type="molecule type" value="Genomic_DNA"/>
</dbReference>
<feature type="transmembrane region" description="Helical" evidence="1">
    <location>
        <begin position="178"/>
        <end position="198"/>
    </location>
</feature>
<proteinExistence type="predicted"/>
<feature type="transmembrane region" description="Helical" evidence="1">
    <location>
        <begin position="71"/>
        <end position="93"/>
    </location>
</feature>
<accession>A0AAN7ZTZ3</accession>
<reference evidence="3 4" key="1">
    <citation type="journal article" date="2024" name="Insects">
        <title>An Improved Chromosome-Level Genome Assembly of the Firefly Pyrocoelia pectoralis.</title>
        <authorList>
            <person name="Fu X."/>
            <person name="Meyer-Rochow V.B."/>
            <person name="Ballantyne L."/>
            <person name="Zhu X."/>
        </authorList>
    </citation>
    <scope>NUCLEOTIDE SEQUENCE [LARGE SCALE GENOMIC DNA]</scope>
    <source>
        <strain evidence="3">XCY_ONT2</strain>
    </source>
</reference>
<dbReference type="PANTHER" id="PTHR11161">
    <property type="entry name" value="O-ACYLTRANSFERASE"/>
    <property type="match status" value="1"/>
</dbReference>
<evidence type="ECO:0000313" key="4">
    <source>
        <dbReference type="Proteomes" id="UP001329430"/>
    </source>
</evidence>
<feature type="transmembrane region" description="Helical" evidence="1">
    <location>
        <begin position="259"/>
        <end position="277"/>
    </location>
</feature>
<keyword evidence="4" id="KW-1185">Reference proteome</keyword>
<dbReference type="Proteomes" id="UP001329430">
    <property type="component" value="Chromosome 1"/>
</dbReference>
<feature type="transmembrane region" description="Helical" evidence="1">
    <location>
        <begin position="46"/>
        <end position="64"/>
    </location>
</feature>
<keyword evidence="1" id="KW-0812">Transmembrane</keyword>
<sequence length="289" mass="33761">MNWGPLWPLVVEHHSELCKQHMWKNFFFIHNYFGFENMCLTHTHQVGIDMQLFILSYVLAMFWFNKKWGFFITGVIWILSTILRYTATIKYNLSHIVYFGIPMQQMFDTANLSYILPTHRATIYITGIFIAYIFKYKVNLNQMQVAFGWFVAVLCGALATMGPFQMIHKEYTYNSRDAAFFGAFSPIYCGVCLFWVIYSTNHGYGGWLGDLLCWKGFKIFTKISYSFYLVQFPVFFYNVGIQKTASQFTPLELVHVSETAMILFLSVVLTVCVEMPFQSVEKIIFQSSK</sequence>
<protein>
    <recommendedName>
        <fullName evidence="2">Acyltransferase 3 domain-containing protein</fullName>
    </recommendedName>
</protein>
<keyword evidence="1" id="KW-0472">Membrane</keyword>
<dbReference type="GO" id="GO:0016747">
    <property type="term" value="F:acyltransferase activity, transferring groups other than amino-acyl groups"/>
    <property type="evidence" value="ECO:0007669"/>
    <property type="project" value="InterPro"/>
</dbReference>
<evidence type="ECO:0000259" key="2">
    <source>
        <dbReference type="Pfam" id="PF01757"/>
    </source>
</evidence>
<dbReference type="InterPro" id="IPR052728">
    <property type="entry name" value="O2_lipid_transport_reg"/>
</dbReference>
<evidence type="ECO:0000256" key="1">
    <source>
        <dbReference type="SAM" id="Phobius"/>
    </source>
</evidence>
<keyword evidence="1" id="KW-1133">Transmembrane helix</keyword>
<gene>
    <name evidence="3" type="ORF">RI129_001746</name>
</gene>
<name>A0AAN7ZTZ3_9COLE</name>
<dbReference type="InterPro" id="IPR002656">
    <property type="entry name" value="Acyl_transf_3_dom"/>
</dbReference>
<dbReference type="PANTHER" id="PTHR11161:SF4">
    <property type="entry name" value="DROP DEAD"/>
    <property type="match status" value="1"/>
</dbReference>